<keyword evidence="2" id="KW-0812">Transmembrane</keyword>
<dbReference type="SUPFAM" id="SSF47781">
    <property type="entry name" value="RuvA domain 2-like"/>
    <property type="match status" value="1"/>
</dbReference>
<evidence type="ECO:0000313" key="3">
    <source>
        <dbReference type="EMBL" id="TWT59349.1"/>
    </source>
</evidence>
<sequence>MPAGLESSTDSESELKNDLPSSSGNEQEVLVNSAVTTQSRSPLLTLSDQKIVALICLILTSWVLIRSLSLSHWRAEEIEIRRLQPGPIGYVIDINEANWLEFSLLDGIGEVIGKRIVAHREQQGRFESIQELQEVKGIGAKTFARIEPHLTMTQEEFKPAQ</sequence>
<dbReference type="PANTHER" id="PTHR21180:SF32">
    <property type="entry name" value="ENDONUCLEASE_EXONUCLEASE_PHOSPHATASE FAMILY DOMAIN-CONTAINING PROTEIN 1"/>
    <property type="match status" value="1"/>
</dbReference>
<feature type="compositionally biased region" description="Polar residues" evidence="1">
    <location>
        <begin position="1"/>
        <end position="10"/>
    </location>
</feature>
<feature type="region of interest" description="Disordered" evidence="1">
    <location>
        <begin position="1"/>
        <end position="26"/>
    </location>
</feature>
<reference evidence="3 4" key="1">
    <citation type="submission" date="2019-02" db="EMBL/GenBank/DDBJ databases">
        <title>Deep-cultivation of Planctomycetes and their phenomic and genomic characterization uncovers novel biology.</title>
        <authorList>
            <person name="Wiegand S."/>
            <person name="Jogler M."/>
            <person name="Boedeker C."/>
            <person name="Pinto D."/>
            <person name="Vollmers J."/>
            <person name="Rivas-Marin E."/>
            <person name="Kohn T."/>
            <person name="Peeters S.H."/>
            <person name="Heuer A."/>
            <person name="Rast P."/>
            <person name="Oberbeckmann S."/>
            <person name="Bunk B."/>
            <person name="Jeske O."/>
            <person name="Meyerdierks A."/>
            <person name="Storesund J.E."/>
            <person name="Kallscheuer N."/>
            <person name="Luecker S."/>
            <person name="Lage O.M."/>
            <person name="Pohl T."/>
            <person name="Merkel B.J."/>
            <person name="Hornburger P."/>
            <person name="Mueller R.-W."/>
            <person name="Bruemmer F."/>
            <person name="Labrenz M."/>
            <person name="Spormann A.M."/>
            <person name="Op Den Camp H."/>
            <person name="Overmann J."/>
            <person name="Amann R."/>
            <person name="Jetten M.S.M."/>
            <person name="Mascher T."/>
            <person name="Medema M.H."/>
            <person name="Devos D.P."/>
            <person name="Kaster A.-K."/>
            <person name="Ovreas L."/>
            <person name="Rohde M."/>
            <person name="Galperin M.Y."/>
            <person name="Jogler C."/>
        </authorList>
    </citation>
    <scope>NUCLEOTIDE SEQUENCE [LARGE SCALE GENOMIC DNA]</scope>
    <source>
        <strain evidence="3 4">Pan54</strain>
    </source>
</reference>
<feature type="transmembrane region" description="Helical" evidence="2">
    <location>
        <begin position="51"/>
        <end position="73"/>
    </location>
</feature>
<evidence type="ECO:0000313" key="4">
    <source>
        <dbReference type="Proteomes" id="UP000316095"/>
    </source>
</evidence>
<dbReference type="Pfam" id="PF12836">
    <property type="entry name" value="HHH_3"/>
    <property type="match status" value="1"/>
</dbReference>
<evidence type="ECO:0000256" key="1">
    <source>
        <dbReference type="SAM" id="MobiDB-lite"/>
    </source>
</evidence>
<dbReference type="AlphaFoldDB" id="A0A5C5X9G0"/>
<dbReference type="OrthoDB" id="9790239at2"/>
<accession>A0A5C5X9G0</accession>
<keyword evidence="2" id="KW-1133">Transmembrane helix</keyword>
<dbReference type="InterPro" id="IPR010994">
    <property type="entry name" value="RuvA_2-like"/>
</dbReference>
<keyword evidence="4" id="KW-1185">Reference proteome</keyword>
<dbReference type="EMBL" id="SJPG01000001">
    <property type="protein sequence ID" value="TWT59349.1"/>
    <property type="molecule type" value="Genomic_DNA"/>
</dbReference>
<organism evidence="3 4">
    <name type="scientific">Rubinisphaera italica</name>
    <dbReference type="NCBI Taxonomy" id="2527969"/>
    <lineage>
        <taxon>Bacteria</taxon>
        <taxon>Pseudomonadati</taxon>
        <taxon>Planctomycetota</taxon>
        <taxon>Planctomycetia</taxon>
        <taxon>Planctomycetales</taxon>
        <taxon>Planctomycetaceae</taxon>
        <taxon>Rubinisphaera</taxon>
    </lineage>
</organism>
<dbReference type="InterPro" id="IPR051675">
    <property type="entry name" value="Endo/Exo/Phosphatase_dom_1"/>
</dbReference>
<name>A0A5C5X9G0_9PLAN</name>
<keyword evidence="2" id="KW-0472">Membrane</keyword>
<dbReference type="PANTHER" id="PTHR21180">
    <property type="entry name" value="ENDONUCLEASE/EXONUCLEASE/PHOSPHATASE FAMILY DOMAIN-CONTAINING PROTEIN 1"/>
    <property type="match status" value="1"/>
</dbReference>
<evidence type="ECO:0000256" key="2">
    <source>
        <dbReference type="SAM" id="Phobius"/>
    </source>
</evidence>
<dbReference type="Gene3D" id="1.10.150.320">
    <property type="entry name" value="Photosystem II 12 kDa extrinsic protein"/>
    <property type="match status" value="1"/>
</dbReference>
<dbReference type="Proteomes" id="UP000316095">
    <property type="component" value="Unassembled WGS sequence"/>
</dbReference>
<gene>
    <name evidence="3" type="primary">comEA</name>
    <name evidence="3" type="ORF">Pan54_00500</name>
</gene>
<protein>
    <submittedName>
        <fullName evidence="3">ComE operon protein 1</fullName>
    </submittedName>
</protein>
<proteinExistence type="predicted"/>
<comment type="caution">
    <text evidence="3">The sequence shown here is derived from an EMBL/GenBank/DDBJ whole genome shotgun (WGS) entry which is preliminary data.</text>
</comment>